<dbReference type="SUPFAM" id="SSF48452">
    <property type="entry name" value="TPR-like"/>
    <property type="match status" value="1"/>
</dbReference>
<reference evidence="3 4" key="1">
    <citation type="submission" date="2020-02" db="EMBL/GenBank/DDBJ databases">
        <title>Genome sequence of strain CCNWXJ40-4.</title>
        <authorList>
            <person name="Gao J."/>
            <person name="Sun J."/>
        </authorList>
    </citation>
    <scope>NUCLEOTIDE SEQUENCE [LARGE SCALE GENOMIC DNA]</scope>
    <source>
        <strain evidence="3 4">CCNWXJ 40-4</strain>
    </source>
</reference>
<evidence type="ECO:0000256" key="1">
    <source>
        <dbReference type="ARBA" id="ARBA00007100"/>
    </source>
</evidence>
<gene>
    <name evidence="3" type="ORF">G6N73_33770</name>
</gene>
<feature type="domain" description="Protein SirB1 N-terminal" evidence="2">
    <location>
        <begin position="36"/>
        <end position="186"/>
    </location>
</feature>
<comment type="caution">
    <text evidence="3">The sequence shown here is derived from an EMBL/GenBank/DDBJ whole genome shotgun (WGS) entry which is preliminary data.</text>
</comment>
<sequence>MDVAPIGLIEDEDILLDLASLAVSHLDNENTDIAPYLEKLEEIEDRVCDEGRSAFRPGERAAVLSRVLHGELGFVGDADGYDAPANADFIRVLDRRRGLPIALSILYVAMARRAGWSAYVLNLPGHVLVQIGEKSPVVIDPFAGGGLVSQRKIAAICRACLGEEADASALNIVRMSNRDVLARFLNNQAVRAENDDDPHRALTVYQRITQVAPGVLDAWQNLARLQLAFNDAAGARASLFAMSEVAPDKESRDRIMDAFEALVLLQRRNWGAEGLMGS</sequence>
<dbReference type="Pfam" id="PF13369">
    <property type="entry name" value="Transglut_core2"/>
    <property type="match status" value="1"/>
</dbReference>
<evidence type="ECO:0000313" key="4">
    <source>
        <dbReference type="Proteomes" id="UP001642900"/>
    </source>
</evidence>
<dbReference type="PANTHER" id="PTHR31350">
    <property type="entry name" value="SI:DKEY-261L7.2"/>
    <property type="match status" value="1"/>
</dbReference>
<dbReference type="AlphaFoldDB" id="A0A6G4WNY7"/>
<keyword evidence="4" id="KW-1185">Reference proteome</keyword>
<organism evidence="3 4">
    <name type="scientific">Allomesorhizobium camelthorni</name>
    <dbReference type="NCBI Taxonomy" id="475069"/>
    <lineage>
        <taxon>Bacteria</taxon>
        <taxon>Pseudomonadati</taxon>
        <taxon>Pseudomonadota</taxon>
        <taxon>Alphaproteobacteria</taxon>
        <taxon>Hyphomicrobiales</taxon>
        <taxon>Phyllobacteriaceae</taxon>
        <taxon>Allomesorhizobium</taxon>
    </lineage>
</organism>
<evidence type="ECO:0000313" key="3">
    <source>
        <dbReference type="EMBL" id="NGO55916.1"/>
    </source>
</evidence>
<comment type="similarity">
    <text evidence="1">Belongs to the UPF0162 family.</text>
</comment>
<dbReference type="InterPro" id="IPR011990">
    <property type="entry name" value="TPR-like_helical_dom_sf"/>
</dbReference>
<dbReference type="PANTHER" id="PTHR31350:SF21">
    <property type="entry name" value="F-BOX ONLY PROTEIN 21"/>
    <property type="match status" value="1"/>
</dbReference>
<proteinExistence type="inferred from homology"/>
<dbReference type="Proteomes" id="UP001642900">
    <property type="component" value="Unassembled WGS sequence"/>
</dbReference>
<dbReference type="InterPro" id="IPR032698">
    <property type="entry name" value="SirB1_N"/>
</dbReference>
<dbReference type="EMBL" id="JAAKZF010000150">
    <property type="protein sequence ID" value="NGO55916.1"/>
    <property type="molecule type" value="Genomic_DNA"/>
</dbReference>
<accession>A0A6G4WNY7</accession>
<evidence type="ECO:0000259" key="2">
    <source>
        <dbReference type="Pfam" id="PF13369"/>
    </source>
</evidence>
<dbReference type="Pfam" id="PF13371">
    <property type="entry name" value="TPR_9"/>
    <property type="match status" value="1"/>
</dbReference>
<name>A0A6G4WNY7_9HYPH</name>
<protein>
    <recommendedName>
        <fullName evidence="2">Protein SirB1 N-terminal domain-containing protein</fullName>
    </recommendedName>
</protein>